<reference evidence="2" key="1">
    <citation type="journal article" date="2019" name="Int. J. Syst. Evol. Microbiol.">
        <title>The Global Catalogue of Microorganisms (GCM) 10K type strain sequencing project: providing services to taxonomists for standard genome sequencing and annotation.</title>
        <authorList>
            <consortium name="The Broad Institute Genomics Platform"/>
            <consortium name="The Broad Institute Genome Sequencing Center for Infectious Disease"/>
            <person name="Wu L."/>
            <person name="Ma J."/>
        </authorList>
    </citation>
    <scope>NUCLEOTIDE SEQUENCE [LARGE SCALE GENOMIC DNA]</scope>
    <source>
        <strain evidence="2">JCM 17919</strain>
    </source>
</reference>
<sequence>MIQINDYRIGNFIWVDRALRSICLINADEGFEGAPYVGFSGCEEHPYESCASPRVEAAPLSEAVLRAVGFAASPRVRLHAVPLTGNYLLELDSARPEPGCTQPALRRTVRHLHEVQNLYHALHGAELPLHVRVFA</sequence>
<accession>A0ABP8H893</accession>
<organism evidence="1 2">
    <name type="scientific">Flaviaesturariibacter amylovorans</name>
    <dbReference type="NCBI Taxonomy" id="1084520"/>
    <lineage>
        <taxon>Bacteria</taxon>
        <taxon>Pseudomonadati</taxon>
        <taxon>Bacteroidota</taxon>
        <taxon>Chitinophagia</taxon>
        <taxon>Chitinophagales</taxon>
        <taxon>Chitinophagaceae</taxon>
        <taxon>Flaviaestuariibacter</taxon>
    </lineage>
</organism>
<comment type="caution">
    <text evidence="1">The sequence shown here is derived from an EMBL/GenBank/DDBJ whole genome shotgun (WGS) entry which is preliminary data.</text>
</comment>
<keyword evidence="2" id="KW-1185">Reference proteome</keyword>
<name>A0ABP8H893_9BACT</name>
<protein>
    <submittedName>
        <fullName evidence="1">Uncharacterized protein</fullName>
    </submittedName>
</protein>
<dbReference type="EMBL" id="BAABGY010000008">
    <property type="protein sequence ID" value="GAA4335500.1"/>
    <property type="molecule type" value="Genomic_DNA"/>
</dbReference>
<evidence type="ECO:0000313" key="2">
    <source>
        <dbReference type="Proteomes" id="UP001501725"/>
    </source>
</evidence>
<gene>
    <name evidence="1" type="ORF">GCM10023184_30340</name>
</gene>
<dbReference type="RefSeq" id="WP_345256597.1">
    <property type="nucleotide sequence ID" value="NZ_BAABGY010000008.1"/>
</dbReference>
<evidence type="ECO:0000313" key="1">
    <source>
        <dbReference type="EMBL" id="GAA4335500.1"/>
    </source>
</evidence>
<proteinExistence type="predicted"/>
<dbReference type="Proteomes" id="UP001501725">
    <property type="component" value="Unassembled WGS sequence"/>
</dbReference>